<gene>
    <name evidence="1" type="ORF">ACFPTN_14590</name>
</gene>
<dbReference type="RefSeq" id="WP_096447393.1">
    <property type="nucleotide sequence ID" value="NZ_JBHSOG010000051.1"/>
</dbReference>
<dbReference type="EMBL" id="JBHSOG010000051">
    <property type="protein sequence ID" value="MFC5770605.1"/>
    <property type="molecule type" value="Genomic_DNA"/>
</dbReference>
<name>A0ABW1ATV5_9RHOO</name>
<evidence type="ECO:0000313" key="2">
    <source>
        <dbReference type="Proteomes" id="UP001595974"/>
    </source>
</evidence>
<dbReference type="Proteomes" id="UP001595974">
    <property type="component" value="Unassembled WGS sequence"/>
</dbReference>
<evidence type="ECO:0008006" key="3">
    <source>
        <dbReference type="Google" id="ProtNLM"/>
    </source>
</evidence>
<reference evidence="2" key="1">
    <citation type="journal article" date="2019" name="Int. J. Syst. Evol. Microbiol.">
        <title>The Global Catalogue of Microorganisms (GCM) 10K type strain sequencing project: providing services to taxonomists for standard genome sequencing and annotation.</title>
        <authorList>
            <consortium name="The Broad Institute Genomics Platform"/>
            <consortium name="The Broad Institute Genome Sequencing Center for Infectious Disease"/>
            <person name="Wu L."/>
            <person name="Ma J."/>
        </authorList>
    </citation>
    <scope>NUCLEOTIDE SEQUENCE [LARGE SCALE GENOMIC DNA]</scope>
    <source>
        <strain evidence="2">SHR3</strain>
    </source>
</reference>
<protein>
    <recommendedName>
        <fullName evidence="3">Transmembrane protein</fullName>
    </recommendedName>
</protein>
<sequence>MNPARVALRLALAGGGLAVLAVHYGQALVEAWLPAYRAVFSWLMDDFDLLTLALDHEGADRVVRATVAWKPFFLLDGRVLEMDPRGVGNVSTLTAHALQGPLVMLTAAFAWPAQRYSEYPLRLLLLAPLLAILVLADVPCVLAGELWRTVLDALAPGTASPLLAWKSFVHGGGRYVLALVAALAAVRGGRSPTGPSTMPVPGA</sequence>
<keyword evidence="2" id="KW-1185">Reference proteome</keyword>
<comment type="caution">
    <text evidence="1">The sequence shown here is derived from an EMBL/GenBank/DDBJ whole genome shotgun (WGS) entry which is preliminary data.</text>
</comment>
<accession>A0ABW1ATV5</accession>
<evidence type="ECO:0000313" key="1">
    <source>
        <dbReference type="EMBL" id="MFC5770605.1"/>
    </source>
</evidence>
<organism evidence="1 2">
    <name type="scientific">Thauera sinica</name>
    <dbReference type="NCBI Taxonomy" id="2665146"/>
    <lineage>
        <taxon>Bacteria</taxon>
        <taxon>Pseudomonadati</taxon>
        <taxon>Pseudomonadota</taxon>
        <taxon>Betaproteobacteria</taxon>
        <taxon>Rhodocyclales</taxon>
        <taxon>Zoogloeaceae</taxon>
        <taxon>Thauera</taxon>
    </lineage>
</organism>
<proteinExistence type="predicted"/>